<evidence type="ECO:0000256" key="1">
    <source>
        <dbReference type="SAM" id="MobiDB-lite"/>
    </source>
</evidence>
<dbReference type="OrthoDB" id="777193at2759"/>
<keyword evidence="2" id="KW-1133">Transmembrane helix</keyword>
<reference evidence="3" key="1">
    <citation type="submission" date="2020-03" db="EMBL/GenBank/DDBJ databases">
        <title>A high-quality chromosome-level genome assembly of a woody plant with both climbing and erect habits, Rhamnella rubrinervis.</title>
        <authorList>
            <person name="Lu Z."/>
            <person name="Yang Y."/>
            <person name="Zhu X."/>
            <person name="Sun Y."/>
        </authorList>
    </citation>
    <scope>NUCLEOTIDE SEQUENCE</scope>
    <source>
        <strain evidence="3">BYM</strain>
        <tissue evidence="3">Leaf</tissue>
    </source>
</reference>
<feature type="region of interest" description="Disordered" evidence="1">
    <location>
        <begin position="31"/>
        <end position="50"/>
    </location>
</feature>
<sequence>MEVGEDQELALFQAYPCGYYVQSPSTISHANSTDGHIRNTTTLSHSSSRGSNHYLTLHHHEKKISYDARSHGTAVTTTENGDHHHNRLIIVDHNKLGHLDHDHGYDDDDDEGQEDYDYYEKRYWWKRYCSYRNSDSFGWICLQIGWRAMFSFWVALLVFYIATKPHLLWSPSRVQSYMQRVGPLDLNCMWEQETSQCMELEEAWKTCLSLAKDCRL</sequence>
<feature type="transmembrane region" description="Helical" evidence="2">
    <location>
        <begin position="144"/>
        <end position="163"/>
    </location>
</feature>
<organism evidence="3 4">
    <name type="scientific">Rhamnella rubrinervis</name>
    <dbReference type="NCBI Taxonomy" id="2594499"/>
    <lineage>
        <taxon>Eukaryota</taxon>
        <taxon>Viridiplantae</taxon>
        <taxon>Streptophyta</taxon>
        <taxon>Embryophyta</taxon>
        <taxon>Tracheophyta</taxon>
        <taxon>Spermatophyta</taxon>
        <taxon>Magnoliopsida</taxon>
        <taxon>eudicotyledons</taxon>
        <taxon>Gunneridae</taxon>
        <taxon>Pentapetalae</taxon>
        <taxon>rosids</taxon>
        <taxon>fabids</taxon>
        <taxon>Rosales</taxon>
        <taxon>Rhamnaceae</taxon>
        <taxon>rhamnoid group</taxon>
        <taxon>Rhamneae</taxon>
        <taxon>Rhamnella</taxon>
    </lineage>
</organism>
<evidence type="ECO:0000313" key="4">
    <source>
        <dbReference type="Proteomes" id="UP000796880"/>
    </source>
</evidence>
<name>A0A8K0DV80_9ROSA</name>
<keyword evidence="2" id="KW-0812">Transmembrane</keyword>
<protein>
    <submittedName>
        <fullName evidence="3">Uncharacterized protein</fullName>
    </submittedName>
</protein>
<accession>A0A8K0DV80</accession>
<keyword evidence="2" id="KW-0472">Membrane</keyword>
<proteinExistence type="predicted"/>
<dbReference type="PANTHER" id="PTHR48436">
    <property type="entry name" value="2, PUTATIVE-RELATED"/>
    <property type="match status" value="1"/>
</dbReference>
<dbReference type="PANTHER" id="PTHR48436:SF1">
    <property type="entry name" value="2, PUTATIVE-RELATED"/>
    <property type="match status" value="1"/>
</dbReference>
<dbReference type="Proteomes" id="UP000796880">
    <property type="component" value="Unassembled WGS sequence"/>
</dbReference>
<dbReference type="EMBL" id="VOIH02000009">
    <property type="protein sequence ID" value="KAF3437900.1"/>
    <property type="molecule type" value="Genomic_DNA"/>
</dbReference>
<evidence type="ECO:0000256" key="2">
    <source>
        <dbReference type="SAM" id="Phobius"/>
    </source>
</evidence>
<evidence type="ECO:0000313" key="3">
    <source>
        <dbReference type="EMBL" id="KAF3437900.1"/>
    </source>
</evidence>
<dbReference type="AlphaFoldDB" id="A0A8K0DV80"/>
<dbReference type="InterPro" id="IPR055276">
    <property type="entry name" value="NHL41-like"/>
</dbReference>
<comment type="caution">
    <text evidence="3">The sequence shown here is derived from an EMBL/GenBank/DDBJ whole genome shotgun (WGS) entry which is preliminary data.</text>
</comment>
<keyword evidence="4" id="KW-1185">Reference proteome</keyword>
<gene>
    <name evidence="3" type="ORF">FNV43_RR20656</name>
</gene>